<sequence>MSIDAFKKAAAKDSEFKGQNADVEKYSRNNSWLVNAGAWGVLLLICIAGYFIFFLN</sequence>
<evidence type="ECO:0000256" key="1">
    <source>
        <dbReference type="SAM" id="Phobius"/>
    </source>
</evidence>
<reference evidence="2" key="1">
    <citation type="submission" date="2019-08" db="EMBL/GenBank/DDBJ databases">
        <authorList>
            <person name="Kucharzyk K."/>
            <person name="Murdoch R.W."/>
            <person name="Higgins S."/>
            <person name="Loffler F."/>
        </authorList>
    </citation>
    <scope>NUCLEOTIDE SEQUENCE</scope>
</reference>
<evidence type="ECO:0000313" key="2">
    <source>
        <dbReference type="EMBL" id="MPM95053.1"/>
    </source>
</evidence>
<organism evidence="2">
    <name type="scientific">bioreactor metagenome</name>
    <dbReference type="NCBI Taxonomy" id="1076179"/>
    <lineage>
        <taxon>unclassified sequences</taxon>
        <taxon>metagenomes</taxon>
        <taxon>ecological metagenomes</taxon>
    </lineage>
</organism>
<feature type="transmembrane region" description="Helical" evidence="1">
    <location>
        <begin position="32"/>
        <end position="55"/>
    </location>
</feature>
<keyword evidence="1" id="KW-0812">Transmembrane</keyword>
<protein>
    <submittedName>
        <fullName evidence="2">Uncharacterized protein</fullName>
    </submittedName>
</protein>
<dbReference type="EMBL" id="VSSQ01041592">
    <property type="protein sequence ID" value="MPM95053.1"/>
    <property type="molecule type" value="Genomic_DNA"/>
</dbReference>
<keyword evidence="1" id="KW-1133">Transmembrane helix</keyword>
<accession>A0A645E2K5</accession>
<dbReference type="AlphaFoldDB" id="A0A645E2K5"/>
<proteinExistence type="predicted"/>
<name>A0A645E2K5_9ZZZZ</name>
<keyword evidence="1" id="KW-0472">Membrane</keyword>
<comment type="caution">
    <text evidence="2">The sequence shown here is derived from an EMBL/GenBank/DDBJ whole genome shotgun (WGS) entry which is preliminary data.</text>
</comment>
<gene>
    <name evidence="2" type="ORF">SDC9_142204</name>
</gene>